<keyword evidence="3" id="KW-1185">Reference proteome</keyword>
<feature type="transmembrane region" description="Helical" evidence="1">
    <location>
        <begin position="734"/>
        <end position="756"/>
    </location>
</feature>
<sequence>MTCPTELPNKRSNPEANCITTMKYLMKLVFILISCSLITCAANARGKVPSYYVIKEDGRDELSNHLLKQAQVTVLSIVATKTLKHSSTEERNKFSVCAYETKSAVEYASCLVPYLGKMKMRVGVPTMRYHNIRRPATHVKWVSGFKALAKAPIGQLPTCFWDLEKFLNACPVFNGVALNFKKGYHAANHECIAMRIHKNGSCLKTVRAYEVFDLPVRPFGLTPFHKELRYALHVSFYIFTAGFPITKFIMGLPAVKIYSRIIETCLLLPCYIFKLFVYMSIEKWFKVSGAVFTLSFSAHLRMLIPELCTSIVSASLFQKSTEEIHKLIELTCFRNTDRLGLLLAQIDLRARHRRSTLMEAQERYANYMDRRVVNEYMQRSQANSLTSVLADYALDKRVYGNTSRTNSYRLNQVLSEKLGTPSNFSVQNRRNYIKSIARELLQSKKQLDTEDEAYGWHYFHKALEKATKMIEMSAKSKRPIKIPAWYYELMQTARTLVSKSMNSSNRSAFRFLSPEFLSIYADQNNLDSILSPDFFSLHDGDEPNNILPLPRLLRHFPANDAQALMELILEFSGAGEILMRGNPVTYQKSMNFLETVEIQSESVGQYLLEKSKDKTKADHINTSFKKFERSLLPQQREDIENKGYSYLNKQQMNFLYGKNNPFNVTKVPFDKEKFLSLSPEERDRALIEHIESIATTRKADYTRTKRQIVLAPQLLQKLNLVPATLSQAVVLSPLVLSTIVLSPAVLGPLILSPLVLTPLVLGPRVLSPFVLSPSVMFPVILSPLVLHPMILSPLVLDPVVLSPFVLSPLILSPSVLSPFILSPLVLSPFIRSPGHLEALVLSPRVLSPLVKSKVSRFAIVMSPALLSRKKRQSNSYIETGMKSNTTILSPDAFKSNLIERF</sequence>
<dbReference type="Pfam" id="PF04870">
    <property type="entry name" value="Moulting_cycle"/>
    <property type="match status" value="1"/>
</dbReference>
<feature type="transmembrane region" description="Helical" evidence="1">
    <location>
        <begin position="768"/>
        <end position="786"/>
    </location>
</feature>
<keyword evidence="1" id="KW-1133">Transmembrane helix</keyword>
<keyword evidence="1" id="KW-0472">Membrane</keyword>
<feature type="transmembrane region" description="Helical" evidence="1">
    <location>
        <begin position="806"/>
        <end position="826"/>
    </location>
</feature>
<organism evidence="2 3">
    <name type="scientific">Trichuris suis</name>
    <name type="common">pig whipworm</name>
    <dbReference type="NCBI Taxonomy" id="68888"/>
    <lineage>
        <taxon>Eukaryota</taxon>
        <taxon>Metazoa</taxon>
        <taxon>Ecdysozoa</taxon>
        <taxon>Nematoda</taxon>
        <taxon>Enoplea</taxon>
        <taxon>Dorylaimia</taxon>
        <taxon>Trichinellida</taxon>
        <taxon>Trichuridae</taxon>
        <taxon>Trichuris</taxon>
    </lineage>
</organism>
<reference evidence="2 3" key="1">
    <citation type="journal article" date="2014" name="Nat. Genet.">
        <title>Genome and transcriptome of the porcine whipworm Trichuris suis.</title>
        <authorList>
            <person name="Jex A.R."/>
            <person name="Nejsum P."/>
            <person name="Schwarz E.M."/>
            <person name="Hu L."/>
            <person name="Young N.D."/>
            <person name="Hall R.S."/>
            <person name="Korhonen P.K."/>
            <person name="Liao S."/>
            <person name="Thamsborg S."/>
            <person name="Xia J."/>
            <person name="Xu P."/>
            <person name="Wang S."/>
            <person name="Scheerlinck J.P."/>
            <person name="Hofmann A."/>
            <person name="Sternberg P.W."/>
            <person name="Wang J."/>
            <person name="Gasser R.B."/>
        </authorList>
    </citation>
    <scope>NUCLEOTIDE SEQUENCE [LARGE SCALE GENOMIC DNA]</scope>
    <source>
        <strain evidence="2">DCEP-RM93M</strain>
    </source>
</reference>
<evidence type="ECO:0000313" key="2">
    <source>
        <dbReference type="EMBL" id="KFD56925.1"/>
    </source>
</evidence>
<proteinExistence type="predicted"/>
<keyword evidence="1" id="KW-0812">Transmembrane</keyword>
<evidence type="ECO:0000256" key="1">
    <source>
        <dbReference type="SAM" id="Phobius"/>
    </source>
</evidence>
<dbReference type="PANTHER" id="PTHR21523">
    <property type="match status" value="1"/>
</dbReference>
<protein>
    <submittedName>
        <fullName evidence="2">Uncharacterized protein</fullName>
    </submittedName>
</protein>
<dbReference type="Proteomes" id="UP000030764">
    <property type="component" value="Unassembled WGS sequence"/>
</dbReference>
<name>A0A085MI79_9BILA</name>
<evidence type="ECO:0000313" key="3">
    <source>
        <dbReference type="Proteomes" id="UP000030764"/>
    </source>
</evidence>
<accession>A0A085MI79</accession>
<dbReference type="AlphaFoldDB" id="A0A085MI79"/>
<dbReference type="InterPro" id="IPR006954">
    <property type="entry name" value="Mlt-10-like"/>
</dbReference>
<dbReference type="EMBL" id="KL363191">
    <property type="protein sequence ID" value="KFD56925.1"/>
    <property type="molecule type" value="Genomic_DNA"/>
</dbReference>
<gene>
    <name evidence="2" type="ORF">M513_02182</name>
</gene>
<dbReference type="PANTHER" id="PTHR21523:SF37">
    <property type="entry name" value="MLT-TEN (MLT-10) RELATED"/>
    <property type="match status" value="1"/>
</dbReference>